<name>A0A1M4VK42_9THEO</name>
<keyword evidence="2 8" id="KW-0963">Cytoplasm</keyword>
<dbReference type="PANTHER" id="PTHR10695">
    <property type="entry name" value="DEPHOSPHO-COA KINASE-RELATED"/>
    <property type="match status" value="1"/>
</dbReference>
<dbReference type="STRING" id="1121256.SAMN02746089_00650"/>
<comment type="similarity">
    <text evidence="1 8">Belongs to the CoaE family.</text>
</comment>
<evidence type="ECO:0000256" key="4">
    <source>
        <dbReference type="ARBA" id="ARBA00022741"/>
    </source>
</evidence>
<evidence type="ECO:0000313" key="11">
    <source>
        <dbReference type="Proteomes" id="UP000184088"/>
    </source>
</evidence>
<protein>
    <recommendedName>
        <fullName evidence="8 9">Dephospho-CoA kinase</fullName>
        <ecNumber evidence="8 9">2.7.1.24</ecNumber>
    </recommendedName>
    <alternativeName>
        <fullName evidence="8">Dephosphocoenzyme A kinase</fullName>
    </alternativeName>
</protein>
<feature type="binding site" evidence="8">
    <location>
        <begin position="16"/>
        <end position="21"/>
    </location>
    <ligand>
        <name>ATP</name>
        <dbReference type="ChEBI" id="CHEBI:30616"/>
    </ligand>
</feature>
<dbReference type="NCBIfam" id="TIGR00152">
    <property type="entry name" value="dephospho-CoA kinase"/>
    <property type="match status" value="1"/>
</dbReference>
<dbReference type="GO" id="GO:0004140">
    <property type="term" value="F:dephospho-CoA kinase activity"/>
    <property type="evidence" value="ECO:0007669"/>
    <property type="project" value="UniProtKB-UniRule"/>
</dbReference>
<evidence type="ECO:0000256" key="7">
    <source>
        <dbReference type="ARBA" id="ARBA00022993"/>
    </source>
</evidence>
<dbReference type="AlphaFoldDB" id="A0A1M4VK42"/>
<dbReference type="GO" id="GO:0005524">
    <property type="term" value="F:ATP binding"/>
    <property type="evidence" value="ECO:0007669"/>
    <property type="project" value="UniProtKB-UniRule"/>
</dbReference>
<evidence type="ECO:0000256" key="2">
    <source>
        <dbReference type="ARBA" id="ARBA00022490"/>
    </source>
</evidence>
<keyword evidence="6 8" id="KW-0067">ATP-binding</keyword>
<comment type="function">
    <text evidence="8">Catalyzes the phosphorylation of the 3'-hydroxyl group of dephosphocoenzyme A to form coenzyme A.</text>
</comment>
<dbReference type="EC" id="2.7.1.24" evidence="8 9"/>
<dbReference type="Gene3D" id="3.40.50.300">
    <property type="entry name" value="P-loop containing nucleotide triphosphate hydrolases"/>
    <property type="match status" value="1"/>
</dbReference>
<keyword evidence="11" id="KW-1185">Reference proteome</keyword>
<dbReference type="Pfam" id="PF01121">
    <property type="entry name" value="CoaE"/>
    <property type="match status" value="1"/>
</dbReference>
<organism evidence="10 11">
    <name type="scientific">Caldanaerobius fijiensis DSM 17918</name>
    <dbReference type="NCBI Taxonomy" id="1121256"/>
    <lineage>
        <taxon>Bacteria</taxon>
        <taxon>Bacillati</taxon>
        <taxon>Bacillota</taxon>
        <taxon>Clostridia</taxon>
        <taxon>Thermoanaerobacterales</taxon>
        <taxon>Thermoanaerobacteraceae</taxon>
        <taxon>Caldanaerobius</taxon>
    </lineage>
</organism>
<comment type="catalytic activity">
    <reaction evidence="8">
        <text>3'-dephospho-CoA + ATP = ADP + CoA + H(+)</text>
        <dbReference type="Rhea" id="RHEA:18245"/>
        <dbReference type="ChEBI" id="CHEBI:15378"/>
        <dbReference type="ChEBI" id="CHEBI:30616"/>
        <dbReference type="ChEBI" id="CHEBI:57287"/>
        <dbReference type="ChEBI" id="CHEBI:57328"/>
        <dbReference type="ChEBI" id="CHEBI:456216"/>
        <dbReference type="EC" id="2.7.1.24"/>
    </reaction>
</comment>
<evidence type="ECO:0000256" key="5">
    <source>
        <dbReference type="ARBA" id="ARBA00022777"/>
    </source>
</evidence>
<dbReference type="PROSITE" id="PS51219">
    <property type="entry name" value="DPCK"/>
    <property type="match status" value="1"/>
</dbReference>
<dbReference type="GO" id="GO:0015937">
    <property type="term" value="P:coenzyme A biosynthetic process"/>
    <property type="evidence" value="ECO:0007669"/>
    <property type="project" value="UniProtKB-UniRule"/>
</dbReference>
<keyword evidence="3 8" id="KW-0808">Transferase</keyword>
<dbReference type="InterPro" id="IPR001977">
    <property type="entry name" value="Depp_CoAkinase"/>
</dbReference>
<gene>
    <name evidence="8" type="primary">coaE</name>
    <name evidence="10" type="ORF">SAMN02746089_00650</name>
</gene>
<dbReference type="HAMAP" id="MF_00376">
    <property type="entry name" value="Dephospho_CoA_kinase"/>
    <property type="match status" value="1"/>
</dbReference>
<keyword evidence="4 8" id="KW-0547">Nucleotide-binding</keyword>
<keyword evidence="5 8" id="KW-0418">Kinase</keyword>
<evidence type="ECO:0000313" key="10">
    <source>
        <dbReference type="EMBL" id="SHE69391.1"/>
    </source>
</evidence>
<evidence type="ECO:0000256" key="1">
    <source>
        <dbReference type="ARBA" id="ARBA00009018"/>
    </source>
</evidence>
<evidence type="ECO:0000256" key="6">
    <source>
        <dbReference type="ARBA" id="ARBA00022840"/>
    </source>
</evidence>
<dbReference type="EMBL" id="FQVH01000004">
    <property type="protein sequence ID" value="SHE69391.1"/>
    <property type="molecule type" value="Genomic_DNA"/>
</dbReference>
<dbReference type="UniPathway" id="UPA00241">
    <property type="reaction ID" value="UER00356"/>
</dbReference>
<comment type="subcellular location">
    <subcellularLocation>
        <location evidence="8">Cytoplasm</location>
    </subcellularLocation>
</comment>
<dbReference type="Proteomes" id="UP000184088">
    <property type="component" value="Unassembled WGS sequence"/>
</dbReference>
<comment type="pathway">
    <text evidence="8">Cofactor biosynthesis; coenzyme A biosynthesis; CoA from (R)-pantothenate: step 5/5.</text>
</comment>
<reference evidence="10 11" key="1">
    <citation type="submission" date="2016-11" db="EMBL/GenBank/DDBJ databases">
        <authorList>
            <person name="Jaros S."/>
            <person name="Januszkiewicz K."/>
            <person name="Wedrychowicz H."/>
        </authorList>
    </citation>
    <scope>NUCLEOTIDE SEQUENCE [LARGE SCALE GENOMIC DNA]</scope>
    <source>
        <strain evidence="10 11">DSM 17918</strain>
    </source>
</reference>
<dbReference type="SUPFAM" id="SSF52540">
    <property type="entry name" value="P-loop containing nucleoside triphosphate hydrolases"/>
    <property type="match status" value="1"/>
</dbReference>
<evidence type="ECO:0000256" key="9">
    <source>
        <dbReference type="NCBIfam" id="TIGR00152"/>
    </source>
</evidence>
<accession>A0A1M4VK42</accession>
<sequence length="203" mass="23103">MRGDRLKIIGLTGGIGSGKSTISCILKELGAYIIDEDMVSRLLMEKGQKVYYDIVSYFGPEILKENGDIDRKKLGSIVFADSEKLQALNRITHPAMIKYTKAEIERLMAQKTHKLVVIDAAILIEMGLDKLVDEIWVVYVDRETQIERVMARDGLSYDDALNRINSQMPLDEKLRLADKVIDNTKPLDEVRKQVERLFCEAIE</sequence>
<evidence type="ECO:0000256" key="3">
    <source>
        <dbReference type="ARBA" id="ARBA00022679"/>
    </source>
</evidence>
<proteinExistence type="inferred from homology"/>
<keyword evidence="7 8" id="KW-0173">Coenzyme A biosynthesis</keyword>
<dbReference type="PANTHER" id="PTHR10695:SF46">
    <property type="entry name" value="BIFUNCTIONAL COENZYME A SYNTHASE-RELATED"/>
    <property type="match status" value="1"/>
</dbReference>
<dbReference type="InterPro" id="IPR027417">
    <property type="entry name" value="P-loop_NTPase"/>
</dbReference>
<evidence type="ECO:0000256" key="8">
    <source>
        <dbReference type="HAMAP-Rule" id="MF_00376"/>
    </source>
</evidence>
<dbReference type="CDD" id="cd02022">
    <property type="entry name" value="DPCK"/>
    <property type="match status" value="1"/>
</dbReference>
<dbReference type="FunFam" id="3.40.50.300:FF:000991">
    <property type="entry name" value="Dephospho-CoA kinase"/>
    <property type="match status" value="1"/>
</dbReference>
<dbReference type="GO" id="GO:0005737">
    <property type="term" value="C:cytoplasm"/>
    <property type="evidence" value="ECO:0007669"/>
    <property type="project" value="UniProtKB-SubCell"/>
</dbReference>